<evidence type="ECO:0000256" key="3">
    <source>
        <dbReference type="ARBA" id="ARBA00022723"/>
    </source>
</evidence>
<dbReference type="PROSITE" id="PS51007">
    <property type="entry name" value="CYTC"/>
    <property type="match status" value="1"/>
</dbReference>
<evidence type="ECO:0000259" key="6">
    <source>
        <dbReference type="PROSITE" id="PS51007"/>
    </source>
</evidence>
<reference evidence="7" key="1">
    <citation type="submission" date="2016-10" db="EMBL/GenBank/DDBJ databases">
        <authorList>
            <person name="de Groot N.N."/>
        </authorList>
    </citation>
    <scope>NUCLEOTIDE SEQUENCE</scope>
</reference>
<keyword evidence="3" id="KW-0479">Metal-binding</keyword>
<accession>A0A1W1EBQ2</accession>
<keyword evidence="5" id="KW-0408">Iron</keyword>
<evidence type="ECO:0000256" key="5">
    <source>
        <dbReference type="ARBA" id="ARBA00023004"/>
    </source>
</evidence>
<dbReference type="GO" id="GO:0046872">
    <property type="term" value="F:metal ion binding"/>
    <property type="evidence" value="ECO:0007669"/>
    <property type="project" value="UniProtKB-KW"/>
</dbReference>
<dbReference type="SUPFAM" id="SSF46626">
    <property type="entry name" value="Cytochrome c"/>
    <property type="match status" value="1"/>
</dbReference>
<dbReference type="PANTHER" id="PTHR33751">
    <property type="entry name" value="CBB3-TYPE CYTOCHROME C OXIDASE SUBUNIT FIXP"/>
    <property type="match status" value="1"/>
</dbReference>
<evidence type="ECO:0000256" key="2">
    <source>
        <dbReference type="ARBA" id="ARBA00022617"/>
    </source>
</evidence>
<dbReference type="AlphaFoldDB" id="A0A1W1EBQ2"/>
<sequence>MLKNGIVGLLVAFVIGVGVWTASKGGPYNGGEHGKVIENIGSNTVTKSAQIEDKDDRQKEDDKLKALRDKAGNAGAFEVSQAYKSKCSSCHGVNGTGFQNGKPMMGPKLIGQTSEEIFKKLVEFKSGRKENVVMKGLLMHLDEDALKEFADEIGEFPARAAAAK</sequence>
<evidence type="ECO:0000313" key="7">
    <source>
        <dbReference type="EMBL" id="SFZ97454.1"/>
    </source>
</evidence>
<gene>
    <name evidence="7" type="ORF">MNB_SV-5-1310</name>
</gene>
<dbReference type="Gene3D" id="1.10.760.10">
    <property type="entry name" value="Cytochrome c-like domain"/>
    <property type="match status" value="1"/>
</dbReference>
<keyword evidence="4" id="KW-0249">Electron transport</keyword>
<dbReference type="PANTHER" id="PTHR33751:SF9">
    <property type="entry name" value="CYTOCHROME C4"/>
    <property type="match status" value="1"/>
</dbReference>
<keyword evidence="2" id="KW-0349">Heme</keyword>
<dbReference type="EMBL" id="FPKX01000006">
    <property type="protein sequence ID" value="SFZ97454.1"/>
    <property type="molecule type" value="Genomic_DNA"/>
</dbReference>
<feature type="domain" description="Cytochrome c" evidence="6">
    <location>
        <begin position="68"/>
        <end position="157"/>
    </location>
</feature>
<dbReference type="InterPro" id="IPR009056">
    <property type="entry name" value="Cyt_c-like_dom"/>
</dbReference>
<evidence type="ECO:0000256" key="4">
    <source>
        <dbReference type="ARBA" id="ARBA00022982"/>
    </source>
</evidence>
<dbReference type="GO" id="GO:0009055">
    <property type="term" value="F:electron transfer activity"/>
    <property type="evidence" value="ECO:0007669"/>
    <property type="project" value="InterPro"/>
</dbReference>
<keyword evidence="1" id="KW-0813">Transport</keyword>
<dbReference type="GO" id="GO:0020037">
    <property type="term" value="F:heme binding"/>
    <property type="evidence" value="ECO:0007669"/>
    <property type="project" value="InterPro"/>
</dbReference>
<dbReference type="Pfam" id="PF00034">
    <property type="entry name" value="Cytochrom_C"/>
    <property type="match status" value="1"/>
</dbReference>
<dbReference type="InterPro" id="IPR036909">
    <property type="entry name" value="Cyt_c-like_dom_sf"/>
</dbReference>
<organism evidence="7">
    <name type="scientific">hydrothermal vent metagenome</name>
    <dbReference type="NCBI Taxonomy" id="652676"/>
    <lineage>
        <taxon>unclassified sequences</taxon>
        <taxon>metagenomes</taxon>
        <taxon>ecological metagenomes</taxon>
    </lineage>
</organism>
<evidence type="ECO:0000256" key="1">
    <source>
        <dbReference type="ARBA" id="ARBA00022448"/>
    </source>
</evidence>
<protein>
    <recommendedName>
        <fullName evidence="6">Cytochrome c domain-containing protein</fullName>
    </recommendedName>
</protein>
<proteinExistence type="predicted"/>
<name>A0A1W1EBQ2_9ZZZZ</name>
<dbReference type="InterPro" id="IPR050597">
    <property type="entry name" value="Cytochrome_c_Oxidase_Subunit"/>
</dbReference>